<organism evidence="10 11">
    <name type="scientific">Hypocrea atroviridis (strain ATCC 20476 / IMI 206040)</name>
    <name type="common">Trichoderma atroviride</name>
    <dbReference type="NCBI Taxonomy" id="452589"/>
    <lineage>
        <taxon>Eukaryota</taxon>
        <taxon>Fungi</taxon>
        <taxon>Dikarya</taxon>
        <taxon>Ascomycota</taxon>
        <taxon>Pezizomycotina</taxon>
        <taxon>Sordariomycetes</taxon>
        <taxon>Hypocreomycetidae</taxon>
        <taxon>Hypocreales</taxon>
        <taxon>Hypocreaceae</taxon>
        <taxon>Trichoderma</taxon>
    </lineage>
</organism>
<evidence type="ECO:0000313" key="11">
    <source>
        <dbReference type="Proteomes" id="UP000005426"/>
    </source>
</evidence>
<evidence type="ECO:0000256" key="7">
    <source>
        <dbReference type="ARBA" id="ARBA00023239"/>
    </source>
</evidence>
<evidence type="ECO:0000256" key="4">
    <source>
        <dbReference type="ARBA" id="ARBA00022801"/>
    </source>
</evidence>
<keyword evidence="3" id="KW-0227">DNA damage</keyword>
<dbReference type="EMBL" id="ABDG02000026">
    <property type="protein sequence ID" value="EHK43600.1"/>
    <property type="molecule type" value="Genomic_DNA"/>
</dbReference>
<sequence>MCGRYSLALPLSLIQQMLADDGVETEDAALDGSSEAHHQTYNFAPGNNGVVCRANASSSGVEIKGKCHFASDNKSPREGSSNLEGRDEVIKYNLQSMKWGILPSWSKQNDAPNRGVINCRDDSLRTTGGMWQSIKARKRCIVVAQGFFEWLNVSGKEKRPYFIKRKDGHLMCFAGLWDSILHQDAGTRTYTYAIITTDSNQQLRFLHHRMPVIFDAGSKEFHQWLYPLQQRWTDDLQSLLKPFQGELDIYPVNRNVGRVGRSSPSFIVPLIQNDDEHGIIHFFPKISDSSTAEKPETPDETRKCESDDEHHLVSSSSRRYLPERTESPKKHEAESCYTPPSKKRRTKPAPQGIQRITDFFGQTQRDK</sequence>
<keyword evidence="5" id="KW-0190">Covalent protein-DNA linkage</keyword>
<dbReference type="AlphaFoldDB" id="G9P341"/>
<keyword evidence="11" id="KW-1185">Reference proteome</keyword>
<dbReference type="eggNOG" id="KOG2618">
    <property type="taxonomic scope" value="Eukaryota"/>
</dbReference>
<keyword evidence="2" id="KW-0645">Protease</keyword>
<dbReference type="InterPro" id="IPR003738">
    <property type="entry name" value="SRAP"/>
</dbReference>
<accession>G9P341</accession>
<evidence type="ECO:0000313" key="10">
    <source>
        <dbReference type="EMBL" id="EHK43600.1"/>
    </source>
</evidence>
<evidence type="ECO:0000256" key="3">
    <source>
        <dbReference type="ARBA" id="ARBA00022763"/>
    </source>
</evidence>
<keyword evidence="4" id="KW-0378">Hydrolase</keyword>
<dbReference type="GO" id="GO:0006508">
    <property type="term" value="P:proteolysis"/>
    <property type="evidence" value="ECO:0007669"/>
    <property type="project" value="UniProtKB-KW"/>
</dbReference>
<dbReference type="HOGENOM" id="CLU_035990_0_3_1"/>
<keyword evidence="7" id="KW-0456">Lyase</keyword>
<name>G9P341_HYPAI</name>
<comment type="caution">
    <text evidence="10">The sequence shown here is derived from an EMBL/GenBank/DDBJ whole genome shotgun (WGS) entry which is preliminary data.</text>
</comment>
<feature type="region of interest" description="Disordered" evidence="8">
    <location>
        <begin position="285"/>
        <end position="367"/>
    </location>
</feature>
<dbReference type="Gene3D" id="3.90.1680.10">
    <property type="entry name" value="SOS response associated peptidase-like"/>
    <property type="match status" value="1"/>
</dbReference>
<dbReference type="SUPFAM" id="SSF143081">
    <property type="entry name" value="BB1717-like"/>
    <property type="match status" value="1"/>
</dbReference>
<dbReference type="OrthoDB" id="2111841at2759"/>
<dbReference type="PANTHER" id="PTHR13604">
    <property type="entry name" value="DC12-RELATED"/>
    <property type="match status" value="1"/>
</dbReference>
<feature type="signal peptide" evidence="9">
    <location>
        <begin position="1"/>
        <end position="19"/>
    </location>
</feature>
<dbReference type="Proteomes" id="UP000005426">
    <property type="component" value="Unassembled WGS sequence"/>
</dbReference>
<evidence type="ECO:0000256" key="1">
    <source>
        <dbReference type="ARBA" id="ARBA00008136"/>
    </source>
</evidence>
<feature type="chain" id="PRO_5003525513" description="DUF159 domain protein" evidence="9">
    <location>
        <begin position="20"/>
        <end position="367"/>
    </location>
</feature>
<gene>
    <name evidence="10" type="ORF">TRIATDRAFT_248280</name>
</gene>
<evidence type="ECO:0000256" key="8">
    <source>
        <dbReference type="SAM" id="MobiDB-lite"/>
    </source>
</evidence>
<dbReference type="GO" id="GO:0008233">
    <property type="term" value="F:peptidase activity"/>
    <property type="evidence" value="ECO:0007669"/>
    <property type="project" value="UniProtKB-KW"/>
</dbReference>
<evidence type="ECO:0008006" key="12">
    <source>
        <dbReference type="Google" id="ProtNLM"/>
    </source>
</evidence>
<protein>
    <recommendedName>
        <fullName evidence="12">DUF159 domain protein</fullName>
    </recommendedName>
</protein>
<evidence type="ECO:0000256" key="5">
    <source>
        <dbReference type="ARBA" id="ARBA00023124"/>
    </source>
</evidence>
<dbReference type="Pfam" id="PF02586">
    <property type="entry name" value="SRAP"/>
    <property type="match status" value="1"/>
</dbReference>
<dbReference type="GO" id="GO:0003697">
    <property type="term" value="F:single-stranded DNA binding"/>
    <property type="evidence" value="ECO:0007669"/>
    <property type="project" value="InterPro"/>
</dbReference>
<dbReference type="OMA" id="GMWTTMK"/>
<dbReference type="GO" id="GO:0106300">
    <property type="term" value="P:protein-DNA covalent cross-linking repair"/>
    <property type="evidence" value="ECO:0007669"/>
    <property type="project" value="InterPro"/>
</dbReference>
<evidence type="ECO:0000256" key="6">
    <source>
        <dbReference type="ARBA" id="ARBA00023125"/>
    </source>
</evidence>
<proteinExistence type="inferred from homology"/>
<feature type="compositionally biased region" description="Basic and acidic residues" evidence="8">
    <location>
        <begin position="291"/>
        <end position="312"/>
    </location>
</feature>
<dbReference type="GO" id="GO:0016829">
    <property type="term" value="F:lyase activity"/>
    <property type="evidence" value="ECO:0007669"/>
    <property type="project" value="UniProtKB-KW"/>
</dbReference>
<evidence type="ECO:0000256" key="9">
    <source>
        <dbReference type="SAM" id="SignalP"/>
    </source>
</evidence>
<dbReference type="STRING" id="452589.G9P341"/>
<dbReference type="PANTHER" id="PTHR13604:SF0">
    <property type="entry name" value="ABASIC SITE PROCESSING PROTEIN HMCES"/>
    <property type="match status" value="1"/>
</dbReference>
<evidence type="ECO:0000256" key="2">
    <source>
        <dbReference type="ARBA" id="ARBA00022670"/>
    </source>
</evidence>
<keyword evidence="9" id="KW-0732">Signal</keyword>
<keyword evidence="6" id="KW-0238">DNA-binding</keyword>
<dbReference type="InterPro" id="IPR036590">
    <property type="entry name" value="SRAP-like"/>
</dbReference>
<comment type="similarity">
    <text evidence="1">Belongs to the SOS response-associated peptidase family.</text>
</comment>
<reference evidence="10 11" key="1">
    <citation type="journal article" date="2011" name="Genome Biol.">
        <title>Comparative genome sequence analysis underscores mycoparasitism as the ancestral life style of Trichoderma.</title>
        <authorList>
            <person name="Kubicek C.P."/>
            <person name="Herrera-Estrella A."/>
            <person name="Seidl-Seiboth V."/>
            <person name="Martinez D.A."/>
            <person name="Druzhinina I.S."/>
            <person name="Thon M."/>
            <person name="Zeilinger S."/>
            <person name="Casas-Flores S."/>
            <person name="Horwitz B.A."/>
            <person name="Mukherjee P.K."/>
            <person name="Mukherjee M."/>
            <person name="Kredics L."/>
            <person name="Alcaraz L.D."/>
            <person name="Aerts A."/>
            <person name="Antal Z."/>
            <person name="Atanasova L."/>
            <person name="Cervantes-Badillo M.G."/>
            <person name="Challacombe J."/>
            <person name="Chertkov O."/>
            <person name="McCluskey K."/>
            <person name="Coulpier F."/>
            <person name="Deshpande N."/>
            <person name="von Doehren H."/>
            <person name="Ebbole D.J."/>
            <person name="Esquivel-Naranjo E.U."/>
            <person name="Fekete E."/>
            <person name="Flipphi M."/>
            <person name="Glaser F."/>
            <person name="Gomez-Rodriguez E.Y."/>
            <person name="Gruber S."/>
            <person name="Han C."/>
            <person name="Henrissat B."/>
            <person name="Hermosa R."/>
            <person name="Hernandez-Onate M."/>
            <person name="Karaffa L."/>
            <person name="Kosti I."/>
            <person name="Le Crom S."/>
            <person name="Lindquist E."/>
            <person name="Lucas S."/>
            <person name="Luebeck M."/>
            <person name="Luebeck P.S."/>
            <person name="Margeot A."/>
            <person name="Metz B."/>
            <person name="Misra M."/>
            <person name="Nevalainen H."/>
            <person name="Omann M."/>
            <person name="Packer N."/>
            <person name="Perrone G."/>
            <person name="Uresti-Rivera E.E."/>
            <person name="Salamov A."/>
            <person name="Schmoll M."/>
            <person name="Seiboth B."/>
            <person name="Shapiro H."/>
            <person name="Sukno S."/>
            <person name="Tamayo-Ramos J.A."/>
            <person name="Tisch D."/>
            <person name="Wiest A."/>
            <person name="Wilkinson H.H."/>
            <person name="Zhang M."/>
            <person name="Coutinho P.M."/>
            <person name="Kenerley C.M."/>
            <person name="Monte E."/>
            <person name="Baker S.E."/>
            <person name="Grigoriev I.V."/>
        </authorList>
    </citation>
    <scope>NUCLEOTIDE SEQUENCE [LARGE SCALE GENOMIC DNA]</scope>
    <source>
        <strain evidence="11">ATCC 20476 / IMI 206040</strain>
    </source>
</reference>
<feature type="compositionally biased region" description="Basic and acidic residues" evidence="8">
    <location>
        <begin position="320"/>
        <end position="334"/>
    </location>
</feature>